<dbReference type="Proteomes" id="UP000012073">
    <property type="component" value="Unassembled WGS sequence"/>
</dbReference>
<dbReference type="InterPro" id="IPR000330">
    <property type="entry name" value="SNF2_N"/>
</dbReference>
<dbReference type="InterPro" id="IPR049730">
    <property type="entry name" value="SNF2/RAD54-like_C"/>
</dbReference>
<dbReference type="KEGG" id="ccp:CHC_T00002965001"/>
<evidence type="ECO:0000259" key="9">
    <source>
        <dbReference type="PROSITE" id="PS51194"/>
    </source>
</evidence>
<feature type="region of interest" description="Disordered" evidence="7">
    <location>
        <begin position="24"/>
        <end position="44"/>
    </location>
</feature>
<evidence type="ECO:0000256" key="4">
    <source>
        <dbReference type="ARBA" id="ARBA00022801"/>
    </source>
</evidence>
<evidence type="ECO:0000259" key="8">
    <source>
        <dbReference type="PROSITE" id="PS51192"/>
    </source>
</evidence>
<evidence type="ECO:0000256" key="3">
    <source>
        <dbReference type="ARBA" id="ARBA00022771"/>
    </source>
</evidence>
<dbReference type="PhylomeDB" id="R7Q8B7"/>
<dbReference type="PANTHER" id="PTHR45626:SF14">
    <property type="entry name" value="ATP-DEPENDENT DNA HELICASE (EUROFUNG)"/>
    <property type="match status" value="1"/>
</dbReference>
<evidence type="ECO:0000256" key="2">
    <source>
        <dbReference type="ARBA" id="ARBA00022741"/>
    </source>
</evidence>
<dbReference type="InterPro" id="IPR014001">
    <property type="entry name" value="Helicase_ATP-bd"/>
</dbReference>
<dbReference type="EMBL" id="HG001683">
    <property type="protein sequence ID" value="CDF34279.1"/>
    <property type="molecule type" value="Genomic_DNA"/>
</dbReference>
<dbReference type="STRING" id="2769.R7Q8B7"/>
<dbReference type="Gene3D" id="3.40.50.10810">
    <property type="entry name" value="Tandem AAA-ATPase domain"/>
    <property type="match status" value="1"/>
</dbReference>
<dbReference type="GeneID" id="17321815"/>
<dbReference type="OrthoDB" id="448448at2759"/>
<gene>
    <name evidence="10" type="ORF">CHC_T00002965001</name>
</gene>
<keyword evidence="3" id="KW-0863">Zinc-finger</keyword>
<evidence type="ECO:0000256" key="7">
    <source>
        <dbReference type="SAM" id="MobiDB-lite"/>
    </source>
</evidence>
<proteinExistence type="predicted"/>
<keyword evidence="6" id="KW-0067">ATP-binding</keyword>
<dbReference type="InterPro" id="IPR050628">
    <property type="entry name" value="SNF2_RAD54_helicase_TF"/>
</dbReference>
<keyword evidence="5" id="KW-0862">Zinc</keyword>
<dbReference type="RefSeq" id="XP_005714098.1">
    <property type="nucleotide sequence ID" value="XM_005714041.1"/>
</dbReference>
<reference evidence="11" key="1">
    <citation type="journal article" date="2013" name="Proc. Natl. Acad. Sci. U.S.A.">
        <title>Genome structure and metabolic features in the red seaweed Chondrus crispus shed light on evolution of the Archaeplastida.</title>
        <authorList>
            <person name="Collen J."/>
            <person name="Porcel B."/>
            <person name="Carre W."/>
            <person name="Ball S.G."/>
            <person name="Chaparro C."/>
            <person name="Tonon T."/>
            <person name="Barbeyron T."/>
            <person name="Michel G."/>
            <person name="Noel B."/>
            <person name="Valentin K."/>
            <person name="Elias M."/>
            <person name="Artiguenave F."/>
            <person name="Arun A."/>
            <person name="Aury J.M."/>
            <person name="Barbosa-Neto J.F."/>
            <person name="Bothwell J.H."/>
            <person name="Bouget F.Y."/>
            <person name="Brillet L."/>
            <person name="Cabello-Hurtado F."/>
            <person name="Capella-Gutierrez S."/>
            <person name="Charrier B."/>
            <person name="Cladiere L."/>
            <person name="Cock J.M."/>
            <person name="Coelho S.M."/>
            <person name="Colleoni C."/>
            <person name="Czjzek M."/>
            <person name="Da Silva C."/>
            <person name="Delage L."/>
            <person name="Denoeud F."/>
            <person name="Deschamps P."/>
            <person name="Dittami S.M."/>
            <person name="Gabaldon T."/>
            <person name="Gachon C.M."/>
            <person name="Groisillier A."/>
            <person name="Herve C."/>
            <person name="Jabbari K."/>
            <person name="Katinka M."/>
            <person name="Kloareg B."/>
            <person name="Kowalczyk N."/>
            <person name="Labadie K."/>
            <person name="Leblanc C."/>
            <person name="Lopez P.J."/>
            <person name="McLachlan D.H."/>
            <person name="Meslet-Cladiere L."/>
            <person name="Moustafa A."/>
            <person name="Nehr Z."/>
            <person name="Nyvall Collen P."/>
            <person name="Panaud O."/>
            <person name="Partensky F."/>
            <person name="Poulain J."/>
            <person name="Rensing S.A."/>
            <person name="Rousvoal S."/>
            <person name="Samson G."/>
            <person name="Symeonidi A."/>
            <person name="Weissenbach J."/>
            <person name="Zambounis A."/>
            <person name="Wincker P."/>
            <person name="Boyen C."/>
        </authorList>
    </citation>
    <scope>NUCLEOTIDE SEQUENCE [LARGE SCALE GENOMIC DNA]</scope>
    <source>
        <strain evidence="11">cv. Stackhouse</strain>
    </source>
</reference>
<evidence type="ECO:0000256" key="5">
    <source>
        <dbReference type="ARBA" id="ARBA00022833"/>
    </source>
</evidence>
<feature type="domain" description="Helicase C-terminal" evidence="9">
    <location>
        <begin position="905"/>
        <end position="1078"/>
    </location>
</feature>
<dbReference type="SMART" id="SM00487">
    <property type="entry name" value="DEXDc"/>
    <property type="match status" value="1"/>
</dbReference>
<keyword evidence="4" id="KW-0378">Hydrolase</keyword>
<evidence type="ECO:0008006" key="12">
    <source>
        <dbReference type="Google" id="ProtNLM"/>
    </source>
</evidence>
<keyword evidence="11" id="KW-1185">Reference proteome</keyword>
<dbReference type="GO" id="GO:0008094">
    <property type="term" value="F:ATP-dependent activity, acting on DNA"/>
    <property type="evidence" value="ECO:0007669"/>
    <property type="project" value="TreeGrafter"/>
</dbReference>
<dbReference type="GO" id="GO:0006281">
    <property type="term" value="P:DNA repair"/>
    <property type="evidence" value="ECO:0007669"/>
    <property type="project" value="TreeGrafter"/>
</dbReference>
<dbReference type="GO" id="GO:0005634">
    <property type="term" value="C:nucleus"/>
    <property type="evidence" value="ECO:0007669"/>
    <property type="project" value="TreeGrafter"/>
</dbReference>
<organism evidence="10 11">
    <name type="scientific">Chondrus crispus</name>
    <name type="common">Carrageen Irish moss</name>
    <name type="synonym">Polymorpha crispa</name>
    <dbReference type="NCBI Taxonomy" id="2769"/>
    <lineage>
        <taxon>Eukaryota</taxon>
        <taxon>Rhodophyta</taxon>
        <taxon>Florideophyceae</taxon>
        <taxon>Rhodymeniophycidae</taxon>
        <taxon>Gigartinales</taxon>
        <taxon>Gigartinaceae</taxon>
        <taxon>Chondrus</taxon>
    </lineage>
</organism>
<dbReference type="GO" id="GO:0016787">
    <property type="term" value="F:hydrolase activity"/>
    <property type="evidence" value="ECO:0007669"/>
    <property type="project" value="UniProtKB-KW"/>
</dbReference>
<feature type="region of interest" description="Disordered" evidence="7">
    <location>
        <begin position="192"/>
        <end position="217"/>
    </location>
</feature>
<keyword evidence="1" id="KW-0479">Metal-binding</keyword>
<dbReference type="CDD" id="cd18793">
    <property type="entry name" value="SF2_C_SNF"/>
    <property type="match status" value="1"/>
</dbReference>
<dbReference type="Pfam" id="PF00176">
    <property type="entry name" value="SNF2-rel_dom"/>
    <property type="match status" value="1"/>
</dbReference>
<dbReference type="InterPro" id="IPR038718">
    <property type="entry name" value="SNF2-like_sf"/>
</dbReference>
<feature type="domain" description="Helicase ATP-binding" evidence="8">
    <location>
        <begin position="327"/>
        <end position="591"/>
    </location>
</feature>
<dbReference type="InterPro" id="IPR027417">
    <property type="entry name" value="P-loop_NTPase"/>
</dbReference>
<dbReference type="GO" id="GO:0005524">
    <property type="term" value="F:ATP binding"/>
    <property type="evidence" value="ECO:0007669"/>
    <property type="project" value="UniProtKB-KW"/>
</dbReference>
<feature type="compositionally biased region" description="Low complexity" evidence="7">
    <location>
        <begin position="203"/>
        <end position="215"/>
    </location>
</feature>
<dbReference type="SUPFAM" id="SSF52540">
    <property type="entry name" value="P-loop containing nucleoside triphosphate hydrolases"/>
    <property type="match status" value="2"/>
</dbReference>
<dbReference type="PROSITE" id="PS51192">
    <property type="entry name" value="HELICASE_ATP_BIND_1"/>
    <property type="match status" value="1"/>
</dbReference>
<dbReference type="Gene3D" id="3.40.50.300">
    <property type="entry name" value="P-loop containing nucleotide triphosphate hydrolases"/>
    <property type="match status" value="1"/>
</dbReference>
<dbReference type="InterPro" id="IPR017907">
    <property type="entry name" value="Znf_RING_CS"/>
</dbReference>
<dbReference type="PROSITE" id="PS00518">
    <property type="entry name" value="ZF_RING_1"/>
    <property type="match status" value="1"/>
</dbReference>
<evidence type="ECO:0000313" key="11">
    <source>
        <dbReference type="Proteomes" id="UP000012073"/>
    </source>
</evidence>
<feature type="compositionally biased region" description="Low complexity" evidence="7">
    <location>
        <begin position="24"/>
        <end position="35"/>
    </location>
</feature>
<evidence type="ECO:0000256" key="1">
    <source>
        <dbReference type="ARBA" id="ARBA00022723"/>
    </source>
</evidence>
<dbReference type="GO" id="GO:0008270">
    <property type="term" value="F:zinc ion binding"/>
    <property type="evidence" value="ECO:0007669"/>
    <property type="project" value="UniProtKB-KW"/>
</dbReference>
<dbReference type="OMA" id="SRMAKEW"/>
<evidence type="ECO:0000256" key="6">
    <source>
        <dbReference type="ARBA" id="ARBA00022840"/>
    </source>
</evidence>
<protein>
    <recommendedName>
        <fullName evidence="12">F-box protein</fullName>
    </recommendedName>
</protein>
<dbReference type="Pfam" id="PF00271">
    <property type="entry name" value="Helicase_C"/>
    <property type="match status" value="1"/>
</dbReference>
<dbReference type="InterPro" id="IPR001650">
    <property type="entry name" value="Helicase_C-like"/>
</dbReference>
<dbReference type="PANTHER" id="PTHR45626">
    <property type="entry name" value="TRANSCRIPTION TERMINATION FACTOR 2-RELATED"/>
    <property type="match status" value="1"/>
</dbReference>
<name>R7Q8B7_CHOCR</name>
<evidence type="ECO:0000313" key="10">
    <source>
        <dbReference type="EMBL" id="CDF34279.1"/>
    </source>
</evidence>
<accession>R7Q8B7</accession>
<dbReference type="AlphaFoldDB" id="R7Q8B7"/>
<dbReference type="PROSITE" id="PS51194">
    <property type="entry name" value="HELICASE_CTER"/>
    <property type="match status" value="1"/>
</dbReference>
<dbReference type="CDD" id="cd18008">
    <property type="entry name" value="DEXDc_SHPRH-like"/>
    <property type="match status" value="1"/>
</dbReference>
<sequence>MSSAHSPSRDPVVLFTLRFWPFSSNPPSSTPSPDSDSPDAPKKPKPWLPKNMFSSWASDNAHHFSVCPDSIPLPSEASVLVFNVFRQNRNRSSGLIPVISVDPFRPYALLTVSIDSQKLCRFGEIVKPSNSLRRLLGHVVDLVPPLSETSTSLAPSRDPCGFVGCGGACRPVPPEGLREAFHMENVFRQVTRDSSSHNRTDASSPKSVSPSSLGPAPLPGRTRCAGWLNLPEEVLHLVVLHLRPKDCIALSNVNEELHDFMKPFVPGLLLRLFPHQVDSLARMISMEERRPASVSMSMLHRFDVPRLPNVCVVADMTDGTLMRLAQMPQLEAPRGGLFCDEPGLGKTITALSLVLKTLGQMPRPPDGRVMETVPRRYGEGDVSIYREVAVGRYCAYGEESAVPNQSRRGRLFPFSDVDKRRSSNRRVRRPDFHNPAVGQGSVPFISDRESEVVYLSRGSLIVVPPVLTWHWEEQISMHVREGGLRVLHVKRVRDLPESAEELATDYDVVMTSFNVIAELSNSIRATAPLLMRVRFLRIIVDEGHKLSGGSLSLFAHACERLRAERRWVMTGTPTPSTARCDVDHLYHLLRFIRDEEYGLDKKAWLVGIREPFSQYYPQALKRLQPVLRRVMIRADKSMLTSRCHISNSILDFTKGTAADYNWLVSLTRRNLLTADWFSETHKESLLNKNNLGEAQLAIRNLRMACCYGGTKDAMFDASEVIDTLNELYEKYMEKAHIHPNDRFDCPSTDWPLLTRDGVSGEKEMELQRSLYKRADMWDELAGFSHDFLRLTRHYKNPKDGVRFRTRIYSGILNDIGRSFLEREAHCARCHVFTSIPMVTPCGHLLCEECVALDKEKCTALHCGVAYDLDNKENVPEDLIELQPAAYSPDDFKAKWDTNWGPKMAHLVDRLRNLPREETWFPGESEPRQMRPKVIIHSTITDHLKFVAVTLKECEDLKYSYIEMFKNTREMDPNLKMIKSASEFARQSVRMFAEDEERNILLLSSKHGSVGLDLSFVQYIFLLEPVWDASMELQIISRAHRIGSKRDIYVERLVMKGSVEHELLQDLDSETQIGLEKFGGARSHEDLSRVRSILRNLKPVCAPAMKVQVNGRILPKKRQSCGDEVEVAENENSRSVRFRVTENY</sequence>
<keyword evidence="2" id="KW-0547">Nucleotide-binding</keyword>
<dbReference type="Gramene" id="CDF34279">
    <property type="protein sequence ID" value="CDF34279"/>
    <property type="gene ID" value="CHC_T00002965001"/>
</dbReference>